<evidence type="ECO:0000256" key="3">
    <source>
        <dbReference type="ARBA" id="ARBA00044072"/>
    </source>
</evidence>
<evidence type="ECO:0000256" key="4">
    <source>
        <dbReference type="ARBA" id="ARBA00044235"/>
    </source>
</evidence>
<name>A0A5E4N9F8_9HEMI</name>
<keyword evidence="6" id="KW-1185">Reference proteome</keyword>
<dbReference type="PANTHER" id="PTHR28052">
    <property type="entry name" value="UPF0545 PROTEIN C22ORF39"/>
    <property type="match status" value="1"/>
</dbReference>
<organism evidence="5 6">
    <name type="scientific">Cinara cedri</name>
    <dbReference type="NCBI Taxonomy" id="506608"/>
    <lineage>
        <taxon>Eukaryota</taxon>
        <taxon>Metazoa</taxon>
        <taxon>Ecdysozoa</taxon>
        <taxon>Arthropoda</taxon>
        <taxon>Hexapoda</taxon>
        <taxon>Insecta</taxon>
        <taxon>Pterygota</taxon>
        <taxon>Neoptera</taxon>
        <taxon>Paraneoptera</taxon>
        <taxon>Hemiptera</taxon>
        <taxon>Sternorrhyncha</taxon>
        <taxon>Aphidomorpha</taxon>
        <taxon>Aphidoidea</taxon>
        <taxon>Aphididae</taxon>
        <taxon>Lachninae</taxon>
        <taxon>Cinara</taxon>
    </lineage>
</organism>
<evidence type="ECO:0000256" key="2">
    <source>
        <dbReference type="ARBA" id="ARBA00043942"/>
    </source>
</evidence>
<proteinExistence type="inferred from homology"/>
<protein>
    <recommendedName>
        <fullName evidence="3">Synaptic plasticity regulator PANTS</fullName>
    </recommendedName>
    <alternativeName>
        <fullName evidence="4">Plasticity-associated neural transcript short</fullName>
    </alternativeName>
</protein>
<accession>A0A5E4N9F8</accession>
<dbReference type="AlphaFoldDB" id="A0A5E4N9F8"/>
<dbReference type="OrthoDB" id="5946508at2759"/>
<comment type="subcellular location">
    <subcellularLocation>
        <location evidence="2">Synaptic cleft</location>
    </subcellularLocation>
</comment>
<gene>
    <name evidence="5" type="ORF">CINCED_3A008160</name>
</gene>
<dbReference type="PANTHER" id="PTHR28052:SF1">
    <property type="entry name" value="UPF0545 PROTEIN C22ORF39"/>
    <property type="match status" value="1"/>
</dbReference>
<evidence type="ECO:0000313" key="5">
    <source>
        <dbReference type="EMBL" id="VVC40406.1"/>
    </source>
</evidence>
<evidence type="ECO:0000256" key="1">
    <source>
        <dbReference type="ARBA" id="ARBA00006412"/>
    </source>
</evidence>
<comment type="similarity">
    <text evidence="1">Belongs to the UPF0545 family.</text>
</comment>
<sequence length="191" mass="23244">MDENKSKSVDFWMIRPCDVYNQEYNQCTSILSRLHQMFIFGSTTDCNYRHEDYTNCLKWKNYKDTKAAEILINSEQNKRMLRWKSYYDNNVWENRDQPPENWNVPLPDFIAQRRSDSTLKDSLEDYSIEENNKSMCSIIRKRRKGVHEINTKKESLDEFNHLTRKLRNVAKRFFINFRMPSNCFDEIYKFD</sequence>
<dbReference type="GO" id="GO:0043083">
    <property type="term" value="C:synaptic cleft"/>
    <property type="evidence" value="ECO:0007669"/>
    <property type="project" value="UniProtKB-SubCell"/>
</dbReference>
<dbReference type="Proteomes" id="UP000325440">
    <property type="component" value="Unassembled WGS sequence"/>
</dbReference>
<evidence type="ECO:0000313" key="6">
    <source>
        <dbReference type="Proteomes" id="UP000325440"/>
    </source>
</evidence>
<dbReference type="InterPro" id="IPR021475">
    <property type="entry name" value="Pants/Emi1-like"/>
</dbReference>
<reference evidence="5 6" key="1">
    <citation type="submission" date="2019-08" db="EMBL/GenBank/DDBJ databases">
        <authorList>
            <person name="Alioto T."/>
            <person name="Alioto T."/>
            <person name="Gomez Garrido J."/>
        </authorList>
    </citation>
    <scope>NUCLEOTIDE SEQUENCE [LARGE SCALE GENOMIC DNA]</scope>
</reference>
<dbReference type="EMBL" id="CABPRJ010001903">
    <property type="protein sequence ID" value="VVC40406.1"/>
    <property type="molecule type" value="Genomic_DNA"/>
</dbReference>
<dbReference type="Pfam" id="PF11326">
    <property type="entry name" value="PANTS-like"/>
    <property type="match status" value="1"/>
</dbReference>